<dbReference type="EMBL" id="BSFH01000073">
    <property type="protein sequence ID" value="GLK65228.1"/>
    <property type="molecule type" value="Genomic_DNA"/>
</dbReference>
<dbReference type="AlphaFoldDB" id="A0AAD3P0J7"/>
<name>A0AAD3P0J7_9RHOB</name>
<evidence type="ECO:0000313" key="2">
    <source>
        <dbReference type="Proteomes" id="UP001143349"/>
    </source>
</evidence>
<reference evidence="1" key="1">
    <citation type="journal article" date="2014" name="Int. J. Syst. Evol. Microbiol.">
        <title>Complete genome sequence of Corynebacterium casei LMG S-19264T (=DSM 44701T), isolated from a smear-ripened cheese.</title>
        <authorList>
            <consortium name="US DOE Joint Genome Institute (JGI-PGF)"/>
            <person name="Walter F."/>
            <person name="Albersmeier A."/>
            <person name="Kalinowski J."/>
            <person name="Ruckert C."/>
        </authorList>
    </citation>
    <scope>NUCLEOTIDE SEQUENCE</scope>
    <source>
        <strain evidence="1">VKM B-2222</strain>
    </source>
</reference>
<proteinExistence type="predicted"/>
<reference evidence="1" key="2">
    <citation type="submission" date="2023-01" db="EMBL/GenBank/DDBJ databases">
        <authorList>
            <person name="Sun Q."/>
            <person name="Evtushenko L."/>
        </authorList>
    </citation>
    <scope>NUCLEOTIDE SEQUENCE</scope>
    <source>
        <strain evidence="1">VKM B-2222</strain>
    </source>
</reference>
<protein>
    <submittedName>
        <fullName evidence="1">Uncharacterized protein</fullName>
    </submittedName>
</protein>
<accession>A0AAD3P0J7</accession>
<organism evidence="1 2">
    <name type="scientific">Paracoccus kondratievae</name>
    <dbReference type="NCBI Taxonomy" id="135740"/>
    <lineage>
        <taxon>Bacteria</taxon>
        <taxon>Pseudomonadati</taxon>
        <taxon>Pseudomonadota</taxon>
        <taxon>Alphaproteobacteria</taxon>
        <taxon>Rhodobacterales</taxon>
        <taxon>Paracoccaceae</taxon>
        <taxon>Paracoccus</taxon>
    </lineage>
</organism>
<keyword evidence="2" id="KW-1185">Reference proteome</keyword>
<comment type="caution">
    <text evidence="1">The sequence shown here is derived from an EMBL/GenBank/DDBJ whole genome shotgun (WGS) entry which is preliminary data.</text>
</comment>
<sequence>MGELTRHLAALLTGADSKLRSLIDKEVNAHVREVWTPTAANFWTRVSGAYRQKIWCDLLDLKDDHPTATTFAKLKKAEQAERLEKLFSDPAFREAHGVTDKQAERIAKWFPEEVK</sequence>
<gene>
    <name evidence="1" type="ORF">GCM10017635_27020</name>
</gene>
<dbReference type="Proteomes" id="UP001143349">
    <property type="component" value="Unassembled WGS sequence"/>
</dbReference>
<evidence type="ECO:0000313" key="1">
    <source>
        <dbReference type="EMBL" id="GLK65228.1"/>
    </source>
</evidence>
<dbReference type="RefSeq" id="WP_172686441.1">
    <property type="nucleotide sequence ID" value="NZ_BSFH01000073.1"/>
</dbReference>